<keyword evidence="2" id="KW-1185">Reference proteome</keyword>
<dbReference type="AlphaFoldDB" id="A0A9N9PLK1"/>
<comment type="caution">
    <text evidence="1">The sequence shown here is derived from an EMBL/GenBank/DDBJ whole genome shotgun (WGS) entry which is preliminary data.</text>
</comment>
<protein>
    <submittedName>
        <fullName evidence="1">9707_t:CDS:1</fullName>
    </submittedName>
</protein>
<name>A0A9N9PLK1_9GLOM</name>
<proteinExistence type="predicted"/>
<evidence type="ECO:0000313" key="1">
    <source>
        <dbReference type="EMBL" id="CAG8836807.1"/>
    </source>
</evidence>
<evidence type="ECO:0000313" key="2">
    <source>
        <dbReference type="Proteomes" id="UP000789759"/>
    </source>
</evidence>
<feature type="non-terminal residue" evidence="1">
    <location>
        <position position="147"/>
    </location>
</feature>
<reference evidence="1" key="1">
    <citation type="submission" date="2021-06" db="EMBL/GenBank/DDBJ databases">
        <authorList>
            <person name="Kallberg Y."/>
            <person name="Tangrot J."/>
            <person name="Rosling A."/>
        </authorList>
    </citation>
    <scope>NUCLEOTIDE SEQUENCE</scope>
    <source>
        <strain evidence="1">FL966</strain>
    </source>
</reference>
<organism evidence="1 2">
    <name type="scientific">Cetraspora pellucida</name>
    <dbReference type="NCBI Taxonomy" id="1433469"/>
    <lineage>
        <taxon>Eukaryota</taxon>
        <taxon>Fungi</taxon>
        <taxon>Fungi incertae sedis</taxon>
        <taxon>Mucoromycota</taxon>
        <taxon>Glomeromycotina</taxon>
        <taxon>Glomeromycetes</taxon>
        <taxon>Diversisporales</taxon>
        <taxon>Gigasporaceae</taxon>
        <taxon>Cetraspora</taxon>
    </lineage>
</organism>
<accession>A0A9N9PLK1</accession>
<feature type="non-terminal residue" evidence="1">
    <location>
        <position position="1"/>
    </location>
</feature>
<gene>
    <name evidence="1" type="ORF">CPELLU_LOCUS21448</name>
</gene>
<dbReference type="OrthoDB" id="2466653at2759"/>
<dbReference type="EMBL" id="CAJVQA010079615">
    <property type="protein sequence ID" value="CAG8836807.1"/>
    <property type="molecule type" value="Genomic_DNA"/>
</dbReference>
<dbReference type="Proteomes" id="UP000789759">
    <property type="component" value="Unassembled WGS sequence"/>
</dbReference>
<sequence>NFEIFQMEMLTEMPTCSGCGNIKLISEFERLDVKGKLKQFCTCNDCHTKLVECKNAKKRQLETEEHDQEIEENQENVDYFEIIDLNDLSRHFLQLQSTYSAQPDNNLDSATPFHFQCGIDISTFDKSSKEIAEELVELIEDIDEFAW</sequence>